<dbReference type="PROSITE" id="PS50020">
    <property type="entry name" value="WW_DOMAIN_2"/>
    <property type="match status" value="1"/>
</dbReference>
<evidence type="ECO:0000259" key="2">
    <source>
        <dbReference type="PROSITE" id="PS50020"/>
    </source>
</evidence>
<feature type="region of interest" description="Disordered" evidence="1">
    <location>
        <begin position="193"/>
        <end position="243"/>
    </location>
</feature>
<dbReference type="SUPFAM" id="SSF51045">
    <property type="entry name" value="WW domain"/>
    <property type="match status" value="1"/>
</dbReference>
<dbReference type="OrthoDB" id="2444812at2759"/>
<dbReference type="InterPro" id="IPR036020">
    <property type="entry name" value="WW_dom_sf"/>
</dbReference>
<gene>
    <name evidence="3" type="ORF">EXIGLDRAFT_609743</name>
</gene>
<feature type="compositionally biased region" description="Basic and acidic residues" evidence="1">
    <location>
        <begin position="193"/>
        <end position="206"/>
    </location>
</feature>
<protein>
    <recommendedName>
        <fullName evidence="2">WW domain-containing protein</fullName>
    </recommendedName>
</protein>
<name>A0A166AXB2_EXIGL</name>
<reference evidence="3 4" key="1">
    <citation type="journal article" date="2016" name="Mol. Biol. Evol.">
        <title>Comparative Genomics of Early-Diverging Mushroom-Forming Fungi Provides Insights into the Origins of Lignocellulose Decay Capabilities.</title>
        <authorList>
            <person name="Nagy L.G."/>
            <person name="Riley R."/>
            <person name="Tritt A."/>
            <person name="Adam C."/>
            <person name="Daum C."/>
            <person name="Floudas D."/>
            <person name="Sun H."/>
            <person name="Yadav J.S."/>
            <person name="Pangilinan J."/>
            <person name="Larsson K.H."/>
            <person name="Matsuura K."/>
            <person name="Barry K."/>
            <person name="Labutti K."/>
            <person name="Kuo R."/>
            <person name="Ohm R.A."/>
            <person name="Bhattacharya S.S."/>
            <person name="Shirouzu T."/>
            <person name="Yoshinaga Y."/>
            <person name="Martin F.M."/>
            <person name="Grigoriev I.V."/>
            <person name="Hibbett D.S."/>
        </authorList>
    </citation>
    <scope>NUCLEOTIDE SEQUENCE [LARGE SCALE GENOMIC DNA]</scope>
    <source>
        <strain evidence="3 4">HHB12029</strain>
    </source>
</reference>
<dbReference type="InterPro" id="IPR001202">
    <property type="entry name" value="WW_dom"/>
</dbReference>
<dbReference type="EMBL" id="KV425948">
    <property type="protein sequence ID" value="KZV95989.1"/>
    <property type="molecule type" value="Genomic_DNA"/>
</dbReference>
<accession>A0A166AXB2</accession>
<proteinExistence type="predicted"/>
<keyword evidence="4" id="KW-1185">Reference proteome</keyword>
<dbReference type="Gene3D" id="2.20.70.10">
    <property type="match status" value="1"/>
</dbReference>
<evidence type="ECO:0000313" key="4">
    <source>
        <dbReference type="Proteomes" id="UP000077266"/>
    </source>
</evidence>
<feature type="compositionally biased region" description="Low complexity" evidence="1">
    <location>
        <begin position="14"/>
        <end position="34"/>
    </location>
</feature>
<dbReference type="InParanoid" id="A0A166AXB2"/>
<dbReference type="Proteomes" id="UP000077266">
    <property type="component" value="Unassembled WGS sequence"/>
</dbReference>
<feature type="region of interest" description="Disordered" evidence="1">
    <location>
        <begin position="1"/>
        <end position="49"/>
    </location>
</feature>
<dbReference type="CDD" id="cd00201">
    <property type="entry name" value="WW"/>
    <property type="match status" value="1"/>
</dbReference>
<dbReference type="PROSITE" id="PS01159">
    <property type="entry name" value="WW_DOMAIN_1"/>
    <property type="match status" value="1"/>
</dbReference>
<evidence type="ECO:0000313" key="3">
    <source>
        <dbReference type="EMBL" id="KZV95989.1"/>
    </source>
</evidence>
<evidence type="ECO:0000256" key="1">
    <source>
        <dbReference type="SAM" id="MobiDB-lite"/>
    </source>
</evidence>
<dbReference type="Pfam" id="PF00397">
    <property type="entry name" value="WW"/>
    <property type="match status" value="1"/>
</dbReference>
<dbReference type="AlphaFoldDB" id="A0A166AXB2"/>
<sequence length="243" mass="26290">MPSDPESPSPKPARSPSADADSKSPPEASSSSTPAPAPEPAPAAAASAADWQAVWSPPHNAYYFFNSRTQETTWVNPLQPPAEDASADAAALVPAAAELPVASTSARPVAQHDPYAAALAAGIDPELAHLDPSLALPSLTPSGPMSFAAKFNARTGAFAKMDSRTPDHLSEFERARRMSGMYFDVEKWEQEVAERKAQEREDELNGKKRKRPSKKDLVSPPFSERFKEQKKRKTIAKTAWLRS</sequence>
<feature type="compositionally biased region" description="Pro residues" evidence="1">
    <location>
        <begin position="1"/>
        <end position="13"/>
    </location>
</feature>
<organism evidence="3 4">
    <name type="scientific">Exidia glandulosa HHB12029</name>
    <dbReference type="NCBI Taxonomy" id="1314781"/>
    <lineage>
        <taxon>Eukaryota</taxon>
        <taxon>Fungi</taxon>
        <taxon>Dikarya</taxon>
        <taxon>Basidiomycota</taxon>
        <taxon>Agaricomycotina</taxon>
        <taxon>Agaricomycetes</taxon>
        <taxon>Auriculariales</taxon>
        <taxon>Exidiaceae</taxon>
        <taxon>Exidia</taxon>
    </lineage>
</organism>
<feature type="domain" description="WW" evidence="2">
    <location>
        <begin position="51"/>
        <end position="79"/>
    </location>
</feature>